<dbReference type="AlphaFoldDB" id="A0AAJ0BSY0"/>
<organism evidence="3 4">
    <name type="scientific">Phialemonium atrogriseum</name>
    <dbReference type="NCBI Taxonomy" id="1093897"/>
    <lineage>
        <taxon>Eukaryota</taxon>
        <taxon>Fungi</taxon>
        <taxon>Dikarya</taxon>
        <taxon>Ascomycota</taxon>
        <taxon>Pezizomycotina</taxon>
        <taxon>Sordariomycetes</taxon>
        <taxon>Sordariomycetidae</taxon>
        <taxon>Cephalothecales</taxon>
        <taxon>Cephalothecaceae</taxon>
        <taxon>Phialemonium</taxon>
    </lineage>
</organism>
<keyword evidence="4" id="KW-1185">Reference proteome</keyword>
<gene>
    <name evidence="3" type="ORF">QBC33DRAFT_581659</name>
</gene>
<name>A0AAJ0BSY0_9PEZI</name>
<dbReference type="EMBL" id="MU839036">
    <property type="protein sequence ID" value="KAK1762514.1"/>
    <property type="molecule type" value="Genomic_DNA"/>
</dbReference>
<dbReference type="Pfam" id="PF12697">
    <property type="entry name" value="Abhydrolase_6"/>
    <property type="match status" value="1"/>
</dbReference>
<dbReference type="SUPFAM" id="SSF53474">
    <property type="entry name" value="alpha/beta-Hydrolases"/>
    <property type="match status" value="1"/>
</dbReference>
<keyword evidence="3" id="KW-0808">Transferase</keyword>
<reference evidence="3" key="1">
    <citation type="submission" date="2023-06" db="EMBL/GenBank/DDBJ databases">
        <title>Genome-scale phylogeny and comparative genomics of the fungal order Sordariales.</title>
        <authorList>
            <consortium name="Lawrence Berkeley National Laboratory"/>
            <person name="Hensen N."/>
            <person name="Bonometti L."/>
            <person name="Westerberg I."/>
            <person name="Brannstrom I.O."/>
            <person name="Guillou S."/>
            <person name="Cros-Aarteil S."/>
            <person name="Calhoun S."/>
            <person name="Haridas S."/>
            <person name="Kuo A."/>
            <person name="Mondo S."/>
            <person name="Pangilinan J."/>
            <person name="Riley R."/>
            <person name="Labutti K."/>
            <person name="Andreopoulos B."/>
            <person name="Lipzen A."/>
            <person name="Chen C."/>
            <person name="Yanf M."/>
            <person name="Daum C."/>
            <person name="Ng V."/>
            <person name="Clum A."/>
            <person name="Steindorff A."/>
            <person name="Ohm R."/>
            <person name="Martin F."/>
            <person name="Silar P."/>
            <person name="Natvig D."/>
            <person name="Lalanne C."/>
            <person name="Gautier V."/>
            <person name="Ament-Velasquez S.L."/>
            <person name="Kruys A."/>
            <person name="Hutchinson M.I."/>
            <person name="Powell A.J."/>
            <person name="Barry K."/>
            <person name="Miller A.N."/>
            <person name="Grigoriev I.V."/>
            <person name="Debuchy R."/>
            <person name="Gladieux P."/>
            <person name="Thoren M.H."/>
            <person name="Johannesson H."/>
        </authorList>
    </citation>
    <scope>NUCLEOTIDE SEQUENCE</scope>
    <source>
        <strain evidence="3">8032-3</strain>
    </source>
</reference>
<dbReference type="PANTHER" id="PTHR47751">
    <property type="entry name" value="SUPERFAMILY HYDROLASE, PUTATIVE (AFU_ORTHOLOGUE AFUA_2G16580)-RELATED"/>
    <property type="match status" value="1"/>
</dbReference>
<dbReference type="Gene3D" id="1.10.10.800">
    <property type="match status" value="1"/>
</dbReference>
<accession>A0AAJ0BSY0</accession>
<evidence type="ECO:0000313" key="3">
    <source>
        <dbReference type="EMBL" id="KAK1762514.1"/>
    </source>
</evidence>
<dbReference type="Proteomes" id="UP001244011">
    <property type="component" value="Unassembled WGS sequence"/>
</dbReference>
<protein>
    <submittedName>
        <fullName evidence="3">Polyketide transferase</fullName>
    </submittedName>
</protein>
<comment type="similarity">
    <text evidence="1">Belongs to the polyketide transferase af380 family.</text>
</comment>
<proteinExistence type="inferred from homology"/>
<dbReference type="Gene3D" id="3.40.50.1820">
    <property type="entry name" value="alpha/beta hydrolase"/>
    <property type="match status" value="1"/>
</dbReference>
<sequence>MPSLLQGGYQKVECKTIDGITIRGWFYAVEGPSPAIIMTHGFNCVKEMLIPEVAEKFQSLGYNALIYDPRSIGDSDGSPRNQIDPHQQAEDLSDILTYVSTLPTVDATRLALWGMSFGATVSATAAAADRRIKAVVMVCPIFSFYQEDRRERALAQLIRDRQSQLRGNEPFTLPPFNSRGENPIGMAGSGGPGGLEAFDFMTAVIERGAPNFRNRITLQTYRKLALWRPAELLDLVGSTPVLMVVPELDNMSPAAEQKEAFARLPGPKRLVVVEGRGHLNVLSGDGSAELLRLQVEFIGAALDGGLYHVVIQLRSKPGP</sequence>
<evidence type="ECO:0000259" key="2">
    <source>
        <dbReference type="Pfam" id="PF12697"/>
    </source>
</evidence>
<evidence type="ECO:0000313" key="4">
    <source>
        <dbReference type="Proteomes" id="UP001244011"/>
    </source>
</evidence>
<dbReference type="PANTHER" id="PTHR47751:SF2">
    <property type="entry name" value="DLTD N-TERMINAL DOMAIN PROTEIN (AFU_ORTHOLOGUE AFUA_8G00380)-RELATED"/>
    <property type="match status" value="1"/>
</dbReference>
<feature type="domain" description="AB hydrolase-1" evidence="2">
    <location>
        <begin position="36"/>
        <end position="283"/>
    </location>
</feature>
<dbReference type="InterPro" id="IPR029058">
    <property type="entry name" value="AB_hydrolase_fold"/>
</dbReference>
<evidence type="ECO:0000256" key="1">
    <source>
        <dbReference type="ARBA" id="ARBA00029464"/>
    </source>
</evidence>
<dbReference type="InterPro" id="IPR051411">
    <property type="entry name" value="Polyketide_trans_af380"/>
</dbReference>
<dbReference type="GO" id="GO:0016740">
    <property type="term" value="F:transferase activity"/>
    <property type="evidence" value="ECO:0007669"/>
    <property type="project" value="UniProtKB-KW"/>
</dbReference>
<dbReference type="InterPro" id="IPR000073">
    <property type="entry name" value="AB_hydrolase_1"/>
</dbReference>
<dbReference type="RefSeq" id="XP_060278727.1">
    <property type="nucleotide sequence ID" value="XM_060431277.1"/>
</dbReference>
<comment type="caution">
    <text evidence="3">The sequence shown here is derived from an EMBL/GenBank/DDBJ whole genome shotgun (WGS) entry which is preliminary data.</text>
</comment>
<dbReference type="GeneID" id="85314464"/>